<feature type="binding site" evidence="6">
    <location>
        <position position="83"/>
    </location>
    <ligand>
        <name>ATP</name>
        <dbReference type="ChEBI" id="CHEBI:30616"/>
    </ligand>
</feature>
<dbReference type="NCBIfam" id="NF003218">
    <property type="entry name" value="PRK04184.1"/>
    <property type="match status" value="1"/>
</dbReference>
<evidence type="ECO:0000259" key="9">
    <source>
        <dbReference type="SMART" id="SM00387"/>
    </source>
</evidence>
<dbReference type="EMBL" id="JAGVWE010000002">
    <property type="protein sequence ID" value="MBS3062378.1"/>
    <property type="molecule type" value="Genomic_DNA"/>
</dbReference>
<feature type="compositionally biased region" description="Basic residues" evidence="8">
    <location>
        <begin position="593"/>
        <end position="602"/>
    </location>
</feature>
<dbReference type="Proteomes" id="UP000678237">
    <property type="component" value="Unassembled WGS sequence"/>
</dbReference>
<dbReference type="SMART" id="SM00387">
    <property type="entry name" value="HATPase_c"/>
    <property type="match status" value="1"/>
</dbReference>
<comment type="catalytic activity">
    <reaction evidence="6">
        <text>ATP-dependent breakage, passage and rejoining of double-stranded DNA.</text>
        <dbReference type="EC" id="5.6.2.2"/>
    </reaction>
</comment>
<dbReference type="PANTHER" id="PTHR48444:SF1">
    <property type="entry name" value="DNA TOPOISOMERASE 6 SUBUNIT B"/>
    <property type="match status" value="1"/>
</dbReference>
<feature type="binding site" evidence="6">
    <location>
        <position position="474"/>
    </location>
    <ligand>
        <name>ATP</name>
        <dbReference type="ChEBI" id="CHEBI:30616"/>
    </ligand>
</feature>
<dbReference type="Gene3D" id="3.30.565.10">
    <property type="entry name" value="Histidine kinase-like ATPase, C-terminal domain"/>
    <property type="match status" value="1"/>
</dbReference>
<comment type="caution">
    <text evidence="10">The sequence shown here is derived from an EMBL/GenBank/DDBJ whole genome shotgun (WGS) entry which is preliminary data.</text>
</comment>
<keyword evidence="2 6" id="KW-0067">ATP-binding</keyword>
<dbReference type="GO" id="GO:0006260">
    <property type="term" value="P:DNA replication"/>
    <property type="evidence" value="ECO:0007669"/>
    <property type="project" value="UniProtKB-UniRule"/>
</dbReference>
<dbReference type="SUPFAM" id="SSF55874">
    <property type="entry name" value="ATPase domain of HSP90 chaperone/DNA topoisomerase II/histidine kinase"/>
    <property type="match status" value="1"/>
</dbReference>
<dbReference type="GO" id="GO:0005524">
    <property type="term" value="F:ATP binding"/>
    <property type="evidence" value="ECO:0007669"/>
    <property type="project" value="UniProtKB-UniRule"/>
</dbReference>
<dbReference type="HAMAP" id="MF_00322">
    <property type="entry name" value="Top6B"/>
    <property type="match status" value="1"/>
</dbReference>
<dbReference type="InterPro" id="IPR015320">
    <property type="entry name" value="TopoVI_B_transducer"/>
</dbReference>
<reference evidence="10" key="2">
    <citation type="submission" date="2021-05" db="EMBL/GenBank/DDBJ databases">
        <title>Protein family content uncovers lineage relationships and bacterial pathway maintenance mechanisms in DPANN archaea.</title>
        <authorList>
            <person name="Castelle C.J."/>
            <person name="Meheust R."/>
            <person name="Jaffe A.L."/>
            <person name="Seitz K."/>
            <person name="Gong X."/>
            <person name="Baker B.J."/>
            <person name="Banfield J.F."/>
        </authorList>
    </citation>
    <scope>NUCLEOTIDE SEQUENCE</scope>
    <source>
        <strain evidence="10">RIFCSPLOWO2_01_FULL_58_19</strain>
    </source>
</reference>
<keyword evidence="1 6" id="KW-0547">Nucleotide-binding</keyword>
<feature type="domain" description="Histidine kinase/HSP90-like ATPase" evidence="9">
    <location>
        <begin position="68"/>
        <end position="191"/>
    </location>
</feature>
<feature type="binding site" evidence="6">
    <location>
        <begin position="136"/>
        <end position="137"/>
    </location>
    <ligand>
        <name>ATP</name>
        <dbReference type="ChEBI" id="CHEBI:30616"/>
    </ligand>
</feature>
<dbReference type="GO" id="GO:0006265">
    <property type="term" value="P:DNA topological change"/>
    <property type="evidence" value="ECO:0007669"/>
    <property type="project" value="UniProtKB-UniRule"/>
</dbReference>
<dbReference type="Pfam" id="PF02518">
    <property type="entry name" value="HATPase_c"/>
    <property type="match status" value="1"/>
</dbReference>
<evidence type="ECO:0000256" key="8">
    <source>
        <dbReference type="SAM" id="MobiDB-lite"/>
    </source>
</evidence>
<keyword evidence="5 6" id="KW-0413">Isomerase</keyword>
<evidence type="ECO:0000256" key="6">
    <source>
        <dbReference type="HAMAP-Rule" id="MF_00322"/>
    </source>
</evidence>
<evidence type="ECO:0000256" key="3">
    <source>
        <dbReference type="ARBA" id="ARBA00023029"/>
    </source>
</evidence>
<dbReference type="SUPFAM" id="SSF54211">
    <property type="entry name" value="Ribosomal protein S5 domain 2-like"/>
    <property type="match status" value="1"/>
</dbReference>
<dbReference type="InterPro" id="IPR020568">
    <property type="entry name" value="Ribosomal_Su5_D2-typ_SF"/>
</dbReference>
<dbReference type="Gene3D" id="1.10.8.50">
    <property type="match status" value="1"/>
</dbReference>
<gene>
    <name evidence="6 10" type="primary">top6B</name>
    <name evidence="10" type="ORF">J4203_00765</name>
</gene>
<dbReference type="InterPro" id="IPR036890">
    <property type="entry name" value="HATPase_C_sf"/>
</dbReference>
<feature type="coiled-coil region" evidence="7">
    <location>
        <begin position="530"/>
        <end position="573"/>
    </location>
</feature>
<comment type="similarity">
    <text evidence="6">Belongs to the TOP6B family.</text>
</comment>
<evidence type="ECO:0000256" key="4">
    <source>
        <dbReference type="ARBA" id="ARBA00023125"/>
    </source>
</evidence>
<name>A0A8T4L4Z8_9ARCH</name>
<dbReference type="EC" id="5.6.2.2" evidence="6"/>
<evidence type="ECO:0000313" key="11">
    <source>
        <dbReference type="Proteomes" id="UP000678237"/>
    </source>
</evidence>
<organism evidence="10 11">
    <name type="scientific">Candidatus Iainarchaeum sp</name>
    <dbReference type="NCBI Taxonomy" id="3101447"/>
    <lineage>
        <taxon>Archaea</taxon>
        <taxon>Candidatus Iainarchaeota</taxon>
        <taxon>Candidatus Iainarchaeia</taxon>
        <taxon>Candidatus Iainarchaeales</taxon>
        <taxon>Candidatus Iainarchaeaceae</taxon>
        <taxon>Candidatus Iainarchaeum</taxon>
    </lineage>
</organism>
<accession>A0A8T4L4Z8</accession>
<dbReference type="Gene3D" id="3.30.230.10">
    <property type="match status" value="1"/>
</dbReference>
<dbReference type="Pfam" id="PF09239">
    <property type="entry name" value="Topo-VIb_trans"/>
    <property type="match status" value="1"/>
</dbReference>
<comment type="function">
    <text evidence="6">Relaxes both positive and negative superturns and exhibits a strong decatenase activity.</text>
</comment>
<dbReference type="InterPro" id="IPR010979">
    <property type="entry name" value="Ribosomal_uS13-like_H2TH"/>
</dbReference>
<evidence type="ECO:0000256" key="5">
    <source>
        <dbReference type="ARBA" id="ARBA00023235"/>
    </source>
</evidence>
<dbReference type="GO" id="GO:0003918">
    <property type="term" value="F:DNA topoisomerase type II (double strand cut, ATP-hydrolyzing) activity"/>
    <property type="evidence" value="ECO:0007669"/>
    <property type="project" value="UniProtKB-UniRule"/>
</dbReference>
<feature type="region of interest" description="Disordered" evidence="8">
    <location>
        <begin position="580"/>
        <end position="609"/>
    </location>
</feature>
<dbReference type="CDD" id="cd00823">
    <property type="entry name" value="TopoIIB_Trans"/>
    <property type="match status" value="1"/>
</dbReference>
<evidence type="ECO:0000256" key="1">
    <source>
        <dbReference type="ARBA" id="ARBA00022741"/>
    </source>
</evidence>
<dbReference type="InterPro" id="IPR003594">
    <property type="entry name" value="HATPase_dom"/>
</dbReference>
<evidence type="ECO:0000256" key="2">
    <source>
        <dbReference type="ARBA" id="ARBA00022840"/>
    </source>
</evidence>
<comment type="subunit">
    <text evidence="6">Homodimer. Heterotetramer of two Top6A and two Top6B chains.</text>
</comment>
<dbReference type="SUPFAM" id="SSF46946">
    <property type="entry name" value="S13-like H2TH domain"/>
    <property type="match status" value="1"/>
</dbReference>
<evidence type="ECO:0000313" key="10">
    <source>
        <dbReference type="EMBL" id="MBS3062378.1"/>
    </source>
</evidence>
<keyword evidence="3 6" id="KW-0799">Topoisomerase</keyword>
<dbReference type="PANTHER" id="PTHR48444">
    <property type="entry name" value="DNA TOPOISOMERASE 6 SUBUNIT B"/>
    <property type="match status" value="1"/>
</dbReference>
<feature type="binding site" evidence="6">
    <location>
        <begin position="146"/>
        <end position="153"/>
    </location>
    <ligand>
        <name>ATP</name>
        <dbReference type="ChEBI" id="CHEBI:30616"/>
    </ligand>
</feature>
<dbReference type="InterPro" id="IPR005734">
    <property type="entry name" value="TopoVI_B"/>
</dbReference>
<sequence length="609" mass="68024">MAKEEKKGKAADEAITEEEAVVPQAAAKAGAAPDAKAGLTAEDLAKEFKEHSVAEFFKKNKQMIGFVGKIRTLTTIVHEYVTNSLDACEEARILPDIEVQLTELGNEFYEVTVKDNGPGLTNETVGKALGQLLAGTKFHRMVQMRGQQGIGASGCTMLSQTTTGKATKVITGTGNGKPLQAEIMIDPKKNEPKVMNLKELGREFKGTVIKAQFKDVKYINSEQSPMEYLRRTAISNPHARIKFIEPSGQVTIFERSLKYIPERPVEVKPHPKGVTVDELLTLAKYTEARKVGSFLKNEFDRMGDKSVEEIAKKISFDVNKDPRKLTWEESEEIIKRFKEMDFIAPRTDGLRAIGEERIRKSLESIVQPEFISTVTRKPQVYSGGYAFQVEVAVAYGGNAGRMAVQEDGAEVRKMEVMRFANRAPLLFDGGSCATTKAIESLDWKRYGIKDMENTPLTVFVNLLSVHIPYTSAGKQAIAEEPEVVEEIRLALMESLRKTGRYIITKRKEAEKQLKREMFLKYIPEVATALSQITREDKKNLEKNLEKLVLDKLKLEEAIEAEKLKKDHEAIEAEIEGRTEVAEEERIEGGGGIKTRKARKPVAARKAGEK</sequence>
<dbReference type="NCBIfam" id="TIGR01052">
    <property type="entry name" value="top6b"/>
    <property type="match status" value="1"/>
</dbReference>
<protein>
    <recommendedName>
        <fullName evidence="6">Type 2 DNA topoisomerase 6 subunit B</fullName>
        <ecNumber evidence="6">5.6.2.2</ecNumber>
    </recommendedName>
    <alternativeName>
        <fullName evidence="6">Type II DNA topoisomerase VI subunit B</fullName>
        <shortName evidence="6">TopoVI-B</shortName>
    </alternativeName>
</protein>
<dbReference type="InterPro" id="IPR014721">
    <property type="entry name" value="Ribsml_uS5_D2-typ_fold_subgr"/>
</dbReference>
<evidence type="ECO:0000256" key="7">
    <source>
        <dbReference type="SAM" id="Coils"/>
    </source>
</evidence>
<feature type="binding site" evidence="6">
    <location>
        <position position="115"/>
    </location>
    <ligand>
        <name>ATP</name>
        <dbReference type="ChEBI" id="CHEBI:30616"/>
    </ligand>
</feature>
<reference evidence="10" key="1">
    <citation type="submission" date="2021-03" db="EMBL/GenBank/DDBJ databases">
        <authorList>
            <person name="Jaffe A."/>
        </authorList>
    </citation>
    <scope>NUCLEOTIDE SEQUENCE</scope>
    <source>
        <strain evidence="10">RIFCSPLOWO2_01_FULL_58_19</strain>
    </source>
</reference>
<dbReference type="PIRSF" id="PIRSF006553">
    <property type="entry name" value="TopoVI_B"/>
    <property type="match status" value="1"/>
</dbReference>
<keyword evidence="7" id="KW-0175">Coiled coil</keyword>
<dbReference type="AlphaFoldDB" id="A0A8T4L4Z8"/>
<keyword evidence="4 6" id="KW-0238">DNA-binding</keyword>
<proteinExistence type="inferred from homology"/>
<dbReference type="GO" id="GO:0003677">
    <property type="term" value="F:DNA binding"/>
    <property type="evidence" value="ECO:0007669"/>
    <property type="project" value="UniProtKB-UniRule"/>
</dbReference>